<gene>
    <name evidence="6" type="primary">flgA</name>
    <name evidence="6" type="ORF">HHL11_06685</name>
</gene>
<keyword evidence="3 4" id="KW-0574">Periplasm</keyword>
<keyword evidence="6" id="KW-0969">Cilium</keyword>
<dbReference type="NCBIfam" id="TIGR03170">
    <property type="entry name" value="flgA_cterm"/>
    <property type="match status" value="1"/>
</dbReference>
<dbReference type="GO" id="GO:0044780">
    <property type="term" value="P:bacterial-type flagellum assembly"/>
    <property type="evidence" value="ECO:0007669"/>
    <property type="project" value="InterPro"/>
</dbReference>
<keyword evidence="6" id="KW-0282">Flagellum</keyword>
<dbReference type="EMBL" id="JABBFX010000001">
    <property type="protein sequence ID" value="NML43432.1"/>
    <property type="molecule type" value="Genomic_DNA"/>
</dbReference>
<proteinExistence type="inferred from homology"/>
<dbReference type="PANTHER" id="PTHR36307">
    <property type="entry name" value="FLAGELLA BASAL BODY P-RING FORMATION PROTEIN FLGA"/>
    <property type="match status" value="1"/>
</dbReference>
<evidence type="ECO:0000256" key="1">
    <source>
        <dbReference type="ARBA" id="ARBA00004418"/>
    </source>
</evidence>
<dbReference type="SMART" id="SM00858">
    <property type="entry name" value="SAF"/>
    <property type="match status" value="1"/>
</dbReference>
<feature type="domain" description="SAF" evidence="5">
    <location>
        <begin position="103"/>
        <end position="165"/>
    </location>
</feature>
<comment type="subcellular location">
    <subcellularLocation>
        <location evidence="1 4">Periplasm</location>
    </subcellularLocation>
</comment>
<dbReference type="Gene3D" id="2.30.30.760">
    <property type="match status" value="1"/>
</dbReference>
<dbReference type="Gene3D" id="3.90.1210.10">
    <property type="entry name" value="Antifreeze-like/N-acetylneuraminic acid synthase C-terminal domain"/>
    <property type="match status" value="1"/>
</dbReference>
<dbReference type="RefSeq" id="WP_169417639.1">
    <property type="nucleotide sequence ID" value="NZ_JABBFX010000001.1"/>
</dbReference>
<evidence type="ECO:0000313" key="6">
    <source>
        <dbReference type="EMBL" id="NML43432.1"/>
    </source>
</evidence>
<dbReference type="Pfam" id="PF13144">
    <property type="entry name" value="ChapFlgA"/>
    <property type="match status" value="1"/>
</dbReference>
<evidence type="ECO:0000256" key="2">
    <source>
        <dbReference type="ARBA" id="ARBA00022729"/>
    </source>
</evidence>
<dbReference type="Proteomes" id="UP000541185">
    <property type="component" value="Unassembled WGS sequence"/>
</dbReference>
<evidence type="ECO:0000256" key="3">
    <source>
        <dbReference type="ARBA" id="ARBA00022764"/>
    </source>
</evidence>
<organism evidence="6 7">
    <name type="scientific">Ramlibacter agri</name>
    <dbReference type="NCBI Taxonomy" id="2728837"/>
    <lineage>
        <taxon>Bacteria</taxon>
        <taxon>Pseudomonadati</taxon>
        <taxon>Pseudomonadota</taxon>
        <taxon>Betaproteobacteria</taxon>
        <taxon>Burkholderiales</taxon>
        <taxon>Comamonadaceae</taxon>
        <taxon>Ramlibacter</taxon>
    </lineage>
</organism>
<reference evidence="6 7" key="1">
    <citation type="submission" date="2020-04" db="EMBL/GenBank/DDBJ databases">
        <title>Ramlibacter sp. G-1-2-2 isolated from soil.</title>
        <authorList>
            <person name="Dahal R.H."/>
        </authorList>
    </citation>
    <scope>NUCLEOTIDE SEQUENCE [LARGE SCALE GENOMIC DNA]</scope>
    <source>
        <strain evidence="6 7">G-1-2-2</strain>
    </source>
</reference>
<dbReference type="InterPro" id="IPR041231">
    <property type="entry name" value="FlgA_N"/>
</dbReference>
<dbReference type="InterPro" id="IPR039246">
    <property type="entry name" value="Flagellar_FlgA"/>
</dbReference>
<dbReference type="GO" id="GO:0042597">
    <property type="term" value="C:periplasmic space"/>
    <property type="evidence" value="ECO:0007669"/>
    <property type="project" value="UniProtKB-SubCell"/>
</dbReference>
<protein>
    <recommendedName>
        <fullName evidence="4">Flagella basal body P-ring formation protein FlgA</fullName>
    </recommendedName>
</protein>
<comment type="caution">
    <text evidence="6">The sequence shown here is derived from an EMBL/GenBank/DDBJ whole genome shotgun (WGS) entry which is preliminary data.</text>
</comment>
<evidence type="ECO:0000259" key="5">
    <source>
        <dbReference type="SMART" id="SM00858"/>
    </source>
</evidence>
<dbReference type="CDD" id="cd11614">
    <property type="entry name" value="SAF_CpaB_FlgA_like"/>
    <property type="match status" value="1"/>
</dbReference>
<comment type="function">
    <text evidence="4">Involved in the assembly process of the P-ring formation. It may associate with FlgF on the rod constituting a structure essential for the P-ring assembly or may act as a modulator protein for the P-ring assembly.</text>
</comment>
<name>A0A848H1D2_9BURK</name>
<dbReference type="AlphaFoldDB" id="A0A848H1D2"/>
<feature type="chain" id="PRO_5033105527" description="Flagella basal body P-ring formation protein FlgA" evidence="4">
    <location>
        <begin position="18"/>
        <end position="227"/>
    </location>
</feature>
<keyword evidence="2 4" id="KW-0732">Signal</keyword>
<feature type="signal peptide" evidence="4">
    <location>
        <begin position="1"/>
        <end position="17"/>
    </location>
</feature>
<dbReference type="PANTHER" id="PTHR36307:SF1">
    <property type="entry name" value="FLAGELLA BASAL BODY P-RING FORMATION PROTEIN FLGA"/>
    <property type="match status" value="1"/>
</dbReference>
<keyword evidence="7" id="KW-1185">Reference proteome</keyword>
<dbReference type="Pfam" id="PF17656">
    <property type="entry name" value="ChapFlgA_N"/>
    <property type="match status" value="1"/>
</dbReference>
<keyword evidence="4" id="KW-1005">Bacterial flagellum biogenesis</keyword>
<dbReference type="InterPro" id="IPR017585">
    <property type="entry name" value="SAF_FlgA"/>
</dbReference>
<evidence type="ECO:0000256" key="4">
    <source>
        <dbReference type="RuleBase" id="RU362063"/>
    </source>
</evidence>
<sequence>MRFLFLLVALAAGSALAQPAAPAIDENALRAFVSQQVAAAGSQVTRFDVQVGLVQTAHLAPCRRTEPFLAAGARLWGRGSVGVRCVDGASWTLLVPVTVRAWGPALVAGAPLAIGSTLDASQATEQEVELTREAPGVLRELAQVQGRTLTRALAPGQVLRPEMFRAAQVVQAGDPVKLRVASSGFLVTASGQALGAAAEGQTVRVRTDLGKILSGVAREGRVVDLNL</sequence>
<keyword evidence="6" id="KW-0966">Cell projection</keyword>
<dbReference type="InterPro" id="IPR013974">
    <property type="entry name" value="SAF"/>
</dbReference>
<comment type="similarity">
    <text evidence="4">Belongs to the FlgA family.</text>
</comment>
<evidence type="ECO:0000313" key="7">
    <source>
        <dbReference type="Proteomes" id="UP000541185"/>
    </source>
</evidence>
<accession>A0A848H1D2</accession>